<dbReference type="EMBL" id="WHNZ01000005">
    <property type="protein sequence ID" value="NOU98499.1"/>
    <property type="molecule type" value="Genomic_DNA"/>
</dbReference>
<dbReference type="PROSITE" id="PS00018">
    <property type="entry name" value="EF_HAND_1"/>
    <property type="match status" value="1"/>
</dbReference>
<dbReference type="Gene3D" id="2.60.40.680">
    <property type="match status" value="1"/>
</dbReference>
<gene>
    <name evidence="2" type="ORF">GC097_00465</name>
</gene>
<comment type="caution">
    <text evidence="2">The sequence shown here is derived from an EMBL/GenBank/DDBJ whole genome shotgun (WGS) entry which is preliminary data.</text>
</comment>
<dbReference type="Gene3D" id="1.10.1330.10">
    <property type="entry name" value="Dockerin domain"/>
    <property type="match status" value="1"/>
</dbReference>
<feature type="non-terminal residue" evidence="2">
    <location>
        <position position="1"/>
    </location>
</feature>
<dbReference type="Pfam" id="PF00963">
    <property type="entry name" value="Cohesin"/>
    <property type="match status" value="1"/>
</dbReference>
<dbReference type="Gene3D" id="1.20.1270.90">
    <property type="entry name" value="AF1782-like"/>
    <property type="match status" value="1"/>
</dbReference>
<organism evidence="2 3">
    <name type="scientific">Paenibacillus planticolens</name>
    <dbReference type="NCBI Taxonomy" id="2654976"/>
    <lineage>
        <taxon>Bacteria</taxon>
        <taxon>Bacillati</taxon>
        <taxon>Bacillota</taxon>
        <taxon>Bacilli</taxon>
        <taxon>Bacillales</taxon>
        <taxon>Paenibacillaceae</taxon>
        <taxon>Paenibacillus</taxon>
    </lineage>
</organism>
<name>A0ABX1ZIL8_9BACL</name>
<reference evidence="2 3" key="1">
    <citation type="submission" date="2019-10" db="EMBL/GenBank/DDBJ databases">
        <title>Description of Paenibacillus pedi sp. nov.</title>
        <authorList>
            <person name="Carlier A."/>
            <person name="Qi S."/>
        </authorList>
    </citation>
    <scope>NUCLEOTIDE SEQUENCE [LARGE SCALE GENOMIC DNA]</scope>
    <source>
        <strain evidence="2 3">LMG 31457</strain>
    </source>
</reference>
<protein>
    <recommendedName>
        <fullName evidence="1">Cohesin domain-containing protein</fullName>
    </recommendedName>
</protein>
<dbReference type="InterPro" id="IPR002105">
    <property type="entry name" value="Dockerin_1_rpt"/>
</dbReference>
<sequence length="278" mass="29014">NPAMPQSTLSGLQQVAPGQTFDLMMGLSNVTQSVYQQVYGQDLTLHYDPVTLQFNSVTSLKEGFQVIDQKETVPGQVRIVAASVGSKVDAQGDILSFQFTAKSVTQATNMTTISVDNVVIANGQGNEQQVGGASHEIQIAIPSIPVDKSILNALIADAQAKYNAAEEGNGNGLYAIGAKAQLQPAIDAASAIANDPNATQQQVDSAKVALETAIQVFESKRINADINGGGVSIGDLAIVASAYGKQQGQPGWDARADVNHDGKVDIVDLAIVAKAILN</sequence>
<dbReference type="SUPFAM" id="SSF49384">
    <property type="entry name" value="Carbohydrate-binding domain"/>
    <property type="match status" value="1"/>
</dbReference>
<dbReference type="CDD" id="cd08547">
    <property type="entry name" value="Type_II_cohesin"/>
    <property type="match status" value="1"/>
</dbReference>
<dbReference type="RefSeq" id="WP_246293859.1">
    <property type="nucleotide sequence ID" value="NZ_WHNZ01000005.1"/>
</dbReference>
<dbReference type="InterPro" id="IPR002102">
    <property type="entry name" value="Cohesin_dom"/>
</dbReference>
<dbReference type="Proteomes" id="UP000618579">
    <property type="component" value="Unassembled WGS sequence"/>
</dbReference>
<evidence type="ECO:0000259" key="1">
    <source>
        <dbReference type="Pfam" id="PF00963"/>
    </source>
</evidence>
<proteinExistence type="predicted"/>
<dbReference type="CDD" id="cd14254">
    <property type="entry name" value="Dockerin_II"/>
    <property type="match status" value="1"/>
</dbReference>
<keyword evidence="3" id="KW-1185">Reference proteome</keyword>
<dbReference type="InterPro" id="IPR036439">
    <property type="entry name" value="Dockerin_dom_sf"/>
</dbReference>
<accession>A0ABX1ZIL8</accession>
<feature type="domain" description="Cohesin" evidence="1">
    <location>
        <begin position="10"/>
        <end position="139"/>
    </location>
</feature>
<dbReference type="InterPro" id="IPR018247">
    <property type="entry name" value="EF_Hand_1_Ca_BS"/>
</dbReference>
<dbReference type="InterPro" id="IPR008965">
    <property type="entry name" value="CBM2/CBM3_carb-bd_dom_sf"/>
</dbReference>
<evidence type="ECO:0000313" key="2">
    <source>
        <dbReference type="EMBL" id="NOU98499.1"/>
    </source>
</evidence>
<dbReference type="Pfam" id="PF00404">
    <property type="entry name" value="Dockerin_1"/>
    <property type="match status" value="1"/>
</dbReference>
<dbReference type="SUPFAM" id="SSF63446">
    <property type="entry name" value="Type I dockerin domain"/>
    <property type="match status" value="1"/>
</dbReference>
<evidence type="ECO:0000313" key="3">
    <source>
        <dbReference type="Proteomes" id="UP000618579"/>
    </source>
</evidence>